<sequence>MRTMILVYEYMPCGTLADNLYKLSRKGKDIVPLSWEQRLKICIGAARGLEYLHSGTEYGVIHRDVKDSNILLDENFVAKISDFGLSKLEKVTQSKSYISTKVKGTVGYLDPDYIMTDRLTRKSDIYAFGVVLLVVLSGRPVVDTRTPEELQSLLSCFRECVSEGDINRIIDASLQGKLSSIVYENL</sequence>
<keyword evidence="2" id="KW-0723">Serine/threonine-protein kinase</keyword>
<dbReference type="Pfam" id="PF00069">
    <property type="entry name" value="Pkinase"/>
    <property type="match status" value="1"/>
</dbReference>
<evidence type="ECO:0000256" key="1">
    <source>
        <dbReference type="ARBA" id="ARBA00012513"/>
    </source>
</evidence>
<evidence type="ECO:0000256" key="4">
    <source>
        <dbReference type="ARBA" id="ARBA00022741"/>
    </source>
</evidence>
<keyword evidence="5" id="KW-0418">Kinase</keyword>
<comment type="caution">
    <text evidence="10">The sequence shown here is derived from an EMBL/GenBank/DDBJ whole genome shotgun (WGS) entry which is preliminary data.</text>
</comment>
<keyword evidence="4" id="KW-0547">Nucleotide-binding</keyword>
<evidence type="ECO:0000256" key="8">
    <source>
        <dbReference type="ARBA" id="ARBA00048679"/>
    </source>
</evidence>
<dbReference type="PANTHER" id="PTHR47989:SF62">
    <property type="entry name" value="OS05G0423500 PROTEIN"/>
    <property type="match status" value="1"/>
</dbReference>
<dbReference type="FunFam" id="1.10.510.10:FF:001023">
    <property type="entry name" value="Os07g0541700 protein"/>
    <property type="match status" value="1"/>
</dbReference>
<dbReference type="GO" id="GO:0004674">
    <property type="term" value="F:protein serine/threonine kinase activity"/>
    <property type="evidence" value="ECO:0007669"/>
    <property type="project" value="UniProtKB-KW"/>
</dbReference>
<evidence type="ECO:0000256" key="2">
    <source>
        <dbReference type="ARBA" id="ARBA00022527"/>
    </source>
</evidence>
<evidence type="ECO:0000256" key="7">
    <source>
        <dbReference type="ARBA" id="ARBA00047899"/>
    </source>
</evidence>
<keyword evidence="6" id="KW-0067">ATP-binding</keyword>
<comment type="catalytic activity">
    <reaction evidence="7">
        <text>L-threonyl-[protein] + ATP = O-phospho-L-threonyl-[protein] + ADP + H(+)</text>
        <dbReference type="Rhea" id="RHEA:46608"/>
        <dbReference type="Rhea" id="RHEA-COMP:11060"/>
        <dbReference type="Rhea" id="RHEA-COMP:11605"/>
        <dbReference type="ChEBI" id="CHEBI:15378"/>
        <dbReference type="ChEBI" id="CHEBI:30013"/>
        <dbReference type="ChEBI" id="CHEBI:30616"/>
        <dbReference type="ChEBI" id="CHEBI:61977"/>
        <dbReference type="ChEBI" id="CHEBI:456216"/>
        <dbReference type="EC" id="2.7.11.1"/>
    </reaction>
</comment>
<evidence type="ECO:0000313" key="10">
    <source>
        <dbReference type="EMBL" id="KAL3523614.1"/>
    </source>
</evidence>
<dbReference type="PANTHER" id="PTHR47989">
    <property type="entry name" value="OS01G0750732 PROTEIN"/>
    <property type="match status" value="1"/>
</dbReference>
<keyword evidence="11" id="KW-1185">Reference proteome</keyword>
<accession>A0ABD2ZW19</accession>
<gene>
    <name evidence="10" type="ORF">ACH5RR_016448</name>
</gene>
<dbReference type="SUPFAM" id="SSF56112">
    <property type="entry name" value="Protein kinase-like (PK-like)"/>
    <property type="match status" value="1"/>
</dbReference>
<dbReference type="InterPro" id="IPR008271">
    <property type="entry name" value="Ser/Thr_kinase_AS"/>
</dbReference>
<evidence type="ECO:0000256" key="6">
    <source>
        <dbReference type="ARBA" id="ARBA00022840"/>
    </source>
</evidence>
<name>A0ABD2ZW19_9GENT</name>
<dbReference type="GO" id="GO:0005524">
    <property type="term" value="F:ATP binding"/>
    <property type="evidence" value="ECO:0007669"/>
    <property type="project" value="UniProtKB-KW"/>
</dbReference>
<evidence type="ECO:0000256" key="5">
    <source>
        <dbReference type="ARBA" id="ARBA00022777"/>
    </source>
</evidence>
<keyword evidence="3" id="KW-0808">Transferase</keyword>
<reference evidence="10 11" key="1">
    <citation type="submission" date="2024-11" db="EMBL/GenBank/DDBJ databases">
        <title>A near-complete genome assembly of Cinchona calisaya.</title>
        <authorList>
            <person name="Lian D.C."/>
            <person name="Zhao X.W."/>
            <person name="Wei L."/>
        </authorList>
    </citation>
    <scope>NUCLEOTIDE SEQUENCE [LARGE SCALE GENOMIC DNA]</scope>
    <source>
        <tissue evidence="10">Nenye</tissue>
    </source>
</reference>
<comment type="catalytic activity">
    <reaction evidence="8">
        <text>L-seryl-[protein] + ATP = O-phospho-L-seryl-[protein] + ADP + H(+)</text>
        <dbReference type="Rhea" id="RHEA:17989"/>
        <dbReference type="Rhea" id="RHEA-COMP:9863"/>
        <dbReference type="Rhea" id="RHEA-COMP:11604"/>
        <dbReference type="ChEBI" id="CHEBI:15378"/>
        <dbReference type="ChEBI" id="CHEBI:29999"/>
        <dbReference type="ChEBI" id="CHEBI:30616"/>
        <dbReference type="ChEBI" id="CHEBI:83421"/>
        <dbReference type="ChEBI" id="CHEBI:456216"/>
        <dbReference type="EC" id="2.7.11.1"/>
    </reaction>
</comment>
<feature type="domain" description="Protein kinase" evidence="9">
    <location>
        <begin position="1"/>
        <end position="186"/>
    </location>
</feature>
<dbReference type="AlphaFoldDB" id="A0ABD2ZW19"/>
<dbReference type="EMBL" id="JBJUIK010000007">
    <property type="protein sequence ID" value="KAL3523614.1"/>
    <property type="molecule type" value="Genomic_DNA"/>
</dbReference>
<organism evidence="10 11">
    <name type="scientific">Cinchona calisaya</name>
    <dbReference type="NCBI Taxonomy" id="153742"/>
    <lineage>
        <taxon>Eukaryota</taxon>
        <taxon>Viridiplantae</taxon>
        <taxon>Streptophyta</taxon>
        <taxon>Embryophyta</taxon>
        <taxon>Tracheophyta</taxon>
        <taxon>Spermatophyta</taxon>
        <taxon>Magnoliopsida</taxon>
        <taxon>eudicotyledons</taxon>
        <taxon>Gunneridae</taxon>
        <taxon>Pentapetalae</taxon>
        <taxon>asterids</taxon>
        <taxon>lamiids</taxon>
        <taxon>Gentianales</taxon>
        <taxon>Rubiaceae</taxon>
        <taxon>Cinchonoideae</taxon>
        <taxon>Cinchoneae</taxon>
        <taxon>Cinchona</taxon>
    </lineage>
</organism>
<evidence type="ECO:0000256" key="3">
    <source>
        <dbReference type="ARBA" id="ARBA00022679"/>
    </source>
</evidence>
<dbReference type="Gene3D" id="1.10.510.10">
    <property type="entry name" value="Transferase(Phosphotransferase) domain 1"/>
    <property type="match status" value="1"/>
</dbReference>
<protein>
    <recommendedName>
        <fullName evidence="1">non-specific serine/threonine protein kinase</fullName>
        <ecNumber evidence="1">2.7.11.1</ecNumber>
    </recommendedName>
</protein>
<dbReference type="Proteomes" id="UP001630127">
    <property type="component" value="Unassembled WGS sequence"/>
</dbReference>
<dbReference type="InterPro" id="IPR000719">
    <property type="entry name" value="Prot_kinase_dom"/>
</dbReference>
<dbReference type="InterPro" id="IPR011009">
    <property type="entry name" value="Kinase-like_dom_sf"/>
</dbReference>
<proteinExistence type="predicted"/>
<evidence type="ECO:0000259" key="9">
    <source>
        <dbReference type="PROSITE" id="PS50011"/>
    </source>
</evidence>
<dbReference type="PROSITE" id="PS50011">
    <property type="entry name" value="PROTEIN_KINASE_DOM"/>
    <property type="match status" value="1"/>
</dbReference>
<evidence type="ECO:0000313" key="11">
    <source>
        <dbReference type="Proteomes" id="UP001630127"/>
    </source>
</evidence>
<dbReference type="SMART" id="SM00220">
    <property type="entry name" value="S_TKc"/>
    <property type="match status" value="1"/>
</dbReference>
<dbReference type="PROSITE" id="PS00108">
    <property type="entry name" value="PROTEIN_KINASE_ST"/>
    <property type="match status" value="1"/>
</dbReference>
<dbReference type="EC" id="2.7.11.1" evidence="1"/>